<dbReference type="RefSeq" id="WP_382168990.1">
    <property type="nucleotide sequence ID" value="NZ_JBHTBR010000009.1"/>
</dbReference>
<dbReference type="Proteomes" id="UP001596492">
    <property type="component" value="Unassembled WGS sequence"/>
</dbReference>
<evidence type="ECO:0000256" key="1">
    <source>
        <dbReference type="ARBA" id="ARBA00004651"/>
    </source>
</evidence>
<dbReference type="InterPro" id="IPR003594">
    <property type="entry name" value="HATPase_dom"/>
</dbReference>
<evidence type="ECO:0000256" key="11">
    <source>
        <dbReference type="ARBA" id="ARBA00023136"/>
    </source>
</evidence>
<feature type="transmembrane region" description="Helical" evidence="12">
    <location>
        <begin position="107"/>
        <end position="124"/>
    </location>
</feature>
<proteinExistence type="predicted"/>
<keyword evidence="7" id="KW-0418">Kinase</keyword>
<keyword evidence="15" id="KW-1185">Reference proteome</keyword>
<gene>
    <name evidence="14" type="ORF">ACFQS8_15290</name>
</gene>
<dbReference type="EMBL" id="JBHTBR010000009">
    <property type="protein sequence ID" value="MFC7292984.1"/>
    <property type="molecule type" value="Genomic_DNA"/>
</dbReference>
<dbReference type="InterPro" id="IPR007895">
    <property type="entry name" value="MASE1"/>
</dbReference>
<feature type="domain" description="Histidine kinase" evidence="13">
    <location>
        <begin position="357"/>
        <end position="568"/>
    </location>
</feature>
<keyword evidence="5 12" id="KW-0812">Transmembrane</keyword>
<feature type="transmembrane region" description="Helical" evidence="12">
    <location>
        <begin position="309"/>
        <end position="326"/>
    </location>
</feature>
<evidence type="ECO:0000256" key="8">
    <source>
        <dbReference type="ARBA" id="ARBA00022840"/>
    </source>
</evidence>
<evidence type="ECO:0000313" key="15">
    <source>
        <dbReference type="Proteomes" id="UP001596492"/>
    </source>
</evidence>
<keyword evidence="8 14" id="KW-0067">ATP-binding</keyword>
<dbReference type="GO" id="GO:0005524">
    <property type="term" value="F:ATP binding"/>
    <property type="evidence" value="ECO:0007669"/>
    <property type="project" value="UniProtKB-KW"/>
</dbReference>
<keyword evidence="9 12" id="KW-1133">Transmembrane helix</keyword>
<feature type="transmembrane region" description="Helical" evidence="12">
    <location>
        <begin position="274"/>
        <end position="297"/>
    </location>
</feature>
<dbReference type="PROSITE" id="PS50109">
    <property type="entry name" value="HIS_KIN"/>
    <property type="match status" value="1"/>
</dbReference>
<keyword evidence="11 12" id="KW-0472">Membrane</keyword>
<evidence type="ECO:0000256" key="9">
    <source>
        <dbReference type="ARBA" id="ARBA00022989"/>
    </source>
</evidence>
<evidence type="ECO:0000256" key="5">
    <source>
        <dbReference type="ARBA" id="ARBA00022692"/>
    </source>
</evidence>
<dbReference type="InterPro" id="IPR036890">
    <property type="entry name" value="HATPase_C_sf"/>
</dbReference>
<evidence type="ECO:0000256" key="6">
    <source>
        <dbReference type="ARBA" id="ARBA00022741"/>
    </source>
</evidence>
<dbReference type="PANTHER" id="PTHR43065:SF10">
    <property type="entry name" value="PEROXIDE STRESS-ACTIVATED HISTIDINE KINASE MAK3"/>
    <property type="match status" value="1"/>
</dbReference>
<dbReference type="InterPro" id="IPR005467">
    <property type="entry name" value="His_kinase_dom"/>
</dbReference>
<keyword evidence="10" id="KW-0902">Two-component regulatory system</keyword>
<accession>A0ABW2IPU0</accession>
<feature type="transmembrane region" description="Helical" evidence="12">
    <location>
        <begin position="68"/>
        <end position="87"/>
    </location>
</feature>
<feature type="transmembrane region" description="Helical" evidence="12">
    <location>
        <begin position="233"/>
        <end position="254"/>
    </location>
</feature>
<name>A0ABW2IPU0_9PROT</name>
<dbReference type="SMART" id="SM00387">
    <property type="entry name" value="HATPase_c"/>
    <property type="match status" value="1"/>
</dbReference>
<keyword evidence="3" id="KW-0597">Phosphoprotein</keyword>
<dbReference type="Pfam" id="PF02518">
    <property type="entry name" value="HATPase_c"/>
    <property type="match status" value="1"/>
</dbReference>
<dbReference type="PANTHER" id="PTHR43065">
    <property type="entry name" value="SENSOR HISTIDINE KINASE"/>
    <property type="match status" value="1"/>
</dbReference>
<dbReference type="Gene3D" id="3.30.565.10">
    <property type="entry name" value="Histidine kinase-like ATPase, C-terminal domain"/>
    <property type="match status" value="1"/>
</dbReference>
<reference evidence="15" key="1">
    <citation type="journal article" date="2019" name="Int. J. Syst. Evol. Microbiol.">
        <title>The Global Catalogue of Microorganisms (GCM) 10K type strain sequencing project: providing services to taxonomists for standard genome sequencing and annotation.</title>
        <authorList>
            <consortium name="The Broad Institute Genomics Platform"/>
            <consortium name="The Broad Institute Genome Sequencing Center for Infectious Disease"/>
            <person name="Wu L."/>
            <person name="Ma J."/>
        </authorList>
    </citation>
    <scope>NUCLEOTIDE SEQUENCE [LARGE SCALE GENOMIC DNA]</scope>
    <source>
        <strain evidence="15">CCUG 51308</strain>
    </source>
</reference>
<evidence type="ECO:0000256" key="7">
    <source>
        <dbReference type="ARBA" id="ARBA00022777"/>
    </source>
</evidence>
<evidence type="ECO:0000256" key="3">
    <source>
        <dbReference type="ARBA" id="ARBA00022553"/>
    </source>
</evidence>
<feature type="transmembrane region" description="Helical" evidence="12">
    <location>
        <begin position="144"/>
        <end position="168"/>
    </location>
</feature>
<evidence type="ECO:0000256" key="10">
    <source>
        <dbReference type="ARBA" id="ARBA00023012"/>
    </source>
</evidence>
<feature type="transmembrane region" description="Helical" evidence="12">
    <location>
        <begin position="180"/>
        <end position="203"/>
    </location>
</feature>
<sequence length="569" mass="62921">MQNKRKYAVQGTEVLSQRKSFLKYIGPLPDPLLLLAICICYTFAYAVLFEVAGYLHGLSAFSLCYPPAGLRFFLIVILGPRFAIAAAVCEVTAQYLIGSGTDLLPHWSSYIIGISAPPIIYGLFIKFLKDKGYITFPLVSLKALLWLGFCGISAPFLAGSISMAVPVLSGSVPISHALKAYITFGIGDAIGILMFAPLLLLIFNPVRIRASGKHAFFENQLALEKRLFRKKEFWLEVAFAILVGASISYLTLLWSPIISAYPMSIPLIWISFRYGITASTAMIFILCMSASVLLVLYPTSLEIRTDIQFLVILEALIALAIGAYATSNFSKEQERREQLTQFAAMDRLTSIGELGASLAHEIATPVSAANMYITECKRLASTGVEVDTLEPPLGKALDQLNRIMHETERIRSFVKRGKGSHELFSSELLCHEIKELLTLEANRHGTSLKIHYPENFVQIHGDKNQLQQCIFNLVRNAAQATSHHKGHVDVFMETNCDMLRVNVIDNGKLDKIAPFDTAKAILVTEKQEGMGLGLAIVRSILETHNGHLEIKRRNGTHTVASLFIPIEIS</sequence>
<keyword evidence="6" id="KW-0547">Nucleotide-binding</keyword>
<evidence type="ECO:0000313" key="14">
    <source>
        <dbReference type="EMBL" id="MFC7292984.1"/>
    </source>
</evidence>
<comment type="subcellular location">
    <subcellularLocation>
        <location evidence="1">Cell membrane</location>
        <topology evidence="1">Multi-pass membrane protein</topology>
    </subcellularLocation>
</comment>
<dbReference type="SUPFAM" id="SSF55874">
    <property type="entry name" value="ATPase domain of HSP90 chaperone/DNA topoisomerase II/histidine kinase"/>
    <property type="match status" value="1"/>
</dbReference>
<feature type="transmembrane region" description="Helical" evidence="12">
    <location>
        <begin position="32"/>
        <end position="56"/>
    </location>
</feature>
<evidence type="ECO:0000256" key="2">
    <source>
        <dbReference type="ARBA" id="ARBA00022475"/>
    </source>
</evidence>
<dbReference type="Gene3D" id="1.10.287.130">
    <property type="match status" value="1"/>
</dbReference>
<keyword evidence="4" id="KW-0808">Transferase</keyword>
<dbReference type="Pfam" id="PF05231">
    <property type="entry name" value="MASE1"/>
    <property type="match status" value="1"/>
</dbReference>
<evidence type="ECO:0000256" key="12">
    <source>
        <dbReference type="SAM" id="Phobius"/>
    </source>
</evidence>
<evidence type="ECO:0000259" key="13">
    <source>
        <dbReference type="PROSITE" id="PS50109"/>
    </source>
</evidence>
<keyword evidence="2" id="KW-1003">Cell membrane</keyword>
<organism evidence="14 15">
    <name type="scientific">Hirschia litorea</name>
    <dbReference type="NCBI Taxonomy" id="1199156"/>
    <lineage>
        <taxon>Bacteria</taxon>
        <taxon>Pseudomonadati</taxon>
        <taxon>Pseudomonadota</taxon>
        <taxon>Alphaproteobacteria</taxon>
        <taxon>Hyphomonadales</taxon>
        <taxon>Hyphomonadaceae</taxon>
        <taxon>Hirschia</taxon>
    </lineage>
</organism>
<comment type="caution">
    <text evidence="14">The sequence shown here is derived from an EMBL/GenBank/DDBJ whole genome shotgun (WGS) entry which is preliminary data.</text>
</comment>
<protein>
    <submittedName>
        <fullName evidence="14">ATP-binding protein</fullName>
    </submittedName>
</protein>
<evidence type="ECO:0000256" key="4">
    <source>
        <dbReference type="ARBA" id="ARBA00022679"/>
    </source>
</evidence>